<dbReference type="InterPro" id="IPR046200">
    <property type="entry name" value="DUF6233"/>
</dbReference>
<reference evidence="2 3" key="1">
    <citation type="submission" date="2021-06" db="EMBL/GenBank/DDBJ databases">
        <title>Ecological speciation of a Streptomyces species isolated from different habitats and geographic origins.</title>
        <authorList>
            <person name="Wang J."/>
        </authorList>
    </citation>
    <scope>NUCLEOTIDE SEQUENCE [LARGE SCALE GENOMIC DNA]</scope>
    <source>
        <strain evidence="2 3">FXJ8.012</strain>
    </source>
</reference>
<gene>
    <name evidence="2" type="ORF">KVH32_34755</name>
</gene>
<name>A0ABS7WGE6_STROV</name>
<proteinExistence type="predicted"/>
<accession>A0ABS7WGE6</accession>
<dbReference type="Pfam" id="PF19746">
    <property type="entry name" value="DUF6233"/>
    <property type="match status" value="1"/>
</dbReference>
<organism evidence="2 3">
    <name type="scientific">Streptomyces olivaceus</name>
    <dbReference type="NCBI Taxonomy" id="47716"/>
    <lineage>
        <taxon>Bacteria</taxon>
        <taxon>Bacillati</taxon>
        <taxon>Actinomycetota</taxon>
        <taxon>Actinomycetes</taxon>
        <taxon>Kitasatosporales</taxon>
        <taxon>Streptomycetaceae</taxon>
        <taxon>Streptomyces</taxon>
    </lineage>
</organism>
<dbReference type="EMBL" id="JAHSTP010000025">
    <property type="protein sequence ID" value="MBZ6156280.1"/>
    <property type="molecule type" value="Genomic_DNA"/>
</dbReference>
<feature type="region of interest" description="Disordered" evidence="1">
    <location>
        <begin position="31"/>
        <end position="51"/>
    </location>
</feature>
<dbReference type="RefSeq" id="WP_224310426.1">
    <property type="nucleotide sequence ID" value="NZ_JAHSST010000031.1"/>
</dbReference>
<evidence type="ECO:0000256" key="1">
    <source>
        <dbReference type="SAM" id="MobiDB-lite"/>
    </source>
</evidence>
<comment type="caution">
    <text evidence="2">The sequence shown here is derived from an EMBL/GenBank/DDBJ whole genome shotgun (WGS) entry which is preliminary data.</text>
</comment>
<protein>
    <submittedName>
        <fullName evidence="2">Uncharacterized protein</fullName>
    </submittedName>
</protein>
<evidence type="ECO:0000313" key="2">
    <source>
        <dbReference type="EMBL" id="MBZ6156280.1"/>
    </source>
</evidence>
<keyword evidence="3" id="KW-1185">Reference proteome</keyword>
<sequence>MNDPGPARLALLRFLERVQERDLERTRHWIADEERREQERQRSVRDRPVPPDWLLEQGLNRSSPPVQVHCGGCWNKGKRTIGISLGEARRALTEGVRACSSCRPDSRLGLLD</sequence>
<dbReference type="Proteomes" id="UP000758701">
    <property type="component" value="Unassembled WGS sequence"/>
</dbReference>
<feature type="compositionally biased region" description="Basic and acidic residues" evidence="1">
    <location>
        <begin position="31"/>
        <end position="49"/>
    </location>
</feature>
<evidence type="ECO:0000313" key="3">
    <source>
        <dbReference type="Proteomes" id="UP000758701"/>
    </source>
</evidence>